<dbReference type="SUPFAM" id="SSF47598">
    <property type="entry name" value="Ribbon-helix-helix"/>
    <property type="match status" value="1"/>
</dbReference>
<dbReference type="RefSeq" id="WP_349280034.1">
    <property type="nucleotide sequence ID" value="NZ_CBCSCU010000057.1"/>
</dbReference>
<sequence>MSNYALRLPESLKQAAKRIAAADDTTMNQFFVVAIAEKISAMETAQFFEKRALSSSTAAAQAAWDKVGNVSPVAEDAWTKPV</sequence>
<protein>
    <recommendedName>
        <fullName evidence="2">Toxin-antitoxin system HicB family antitoxin</fullName>
    </recommendedName>
</protein>
<gene>
    <name evidence="1" type="ORF">ABLV49_02480</name>
</gene>
<organism evidence="1">
    <name type="scientific">Polaromonas hydrogenivorans</name>
    <dbReference type="NCBI Taxonomy" id="335476"/>
    <lineage>
        <taxon>Bacteria</taxon>
        <taxon>Pseudomonadati</taxon>
        <taxon>Pseudomonadota</taxon>
        <taxon>Betaproteobacteria</taxon>
        <taxon>Burkholderiales</taxon>
        <taxon>Comamonadaceae</taxon>
        <taxon>Polaromonas</taxon>
    </lineage>
</organism>
<dbReference type="AlphaFoldDB" id="A0AAU7LSS7"/>
<evidence type="ECO:0008006" key="2">
    <source>
        <dbReference type="Google" id="ProtNLM"/>
    </source>
</evidence>
<dbReference type="EMBL" id="CP157675">
    <property type="protein sequence ID" value="XBP70697.1"/>
    <property type="molecule type" value="Genomic_DNA"/>
</dbReference>
<accession>A0AAU7LSS7</accession>
<evidence type="ECO:0000313" key="1">
    <source>
        <dbReference type="EMBL" id="XBP70697.1"/>
    </source>
</evidence>
<reference evidence="1" key="1">
    <citation type="submission" date="2024-05" db="EMBL/GenBank/DDBJ databases">
        <authorList>
            <person name="Bunk B."/>
            <person name="Swiderski J."/>
            <person name="Sproer C."/>
            <person name="Thiel V."/>
        </authorList>
    </citation>
    <scope>NUCLEOTIDE SEQUENCE</scope>
    <source>
        <strain evidence="1">DSM 17735</strain>
    </source>
</reference>
<name>A0AAU7LSS7_9BURK</name>
<dbReference type="InterPro" id="IPR010985">
    <property type="entry name" value="Ribbon_hlx_hlx"/>
</dbReference>
<proteinExistence type="predicted"/>
<dbReference type="GO" id="GO:0006355">
    <property type="term" value="P:regulation of DNA-templated transcription"/>
    <property type="evidence" value="ECO:0007669"/>
    <property type="project" value="InterPro"/>
</dbReference>